<dbReference type="EMBL" id="BMJJ01000001">
    <property type="protein sequence ID" value="GGD03866.1"/>
    <property type="molecule type" value="Genomic_DNA"/>
</dbReference>
<name>A0A916XSH7_9HYPH</name>
<dbReference type="Pfam" id="PF00581">
    <property type="entry name" value="Rhodanese"/>
    <property type="match status" value="1"/>
</dbReference>
<dbReference type="RefSeq" id="WP_188848818.1">
    <property type="nucleotide sequence ID" value="NZ_BMJJ01000001.1"/>
</dbReference>
<dbReference type="InterPro" id="IPR036873">
    <property type="entry name" value="Rhodanese-like_dom_sf"/>
</dbReference>
<comment type="caution">
    <text evidence="2">The sequence shown here is derived from an EMBL/GenBank/DDBJ whole genome shotgun (WGS) entry which is preliminary data.</text>
</comment>
<dbReference type="InterPro" id="IPR001763">
    <property type="entry name" value="Rhodanese-like_dom"/>
</dbReference>
<accession>A0A916XSH7</accession>
<evidence type="ECO:0000259" key="1">
    <source>
        <dbReference type="PROSITE" id="PS50206"/>
    </source>
</evidence>
<dbReference type="AlphaFoldDB" id="A0A916XSH7"/>
<keyword evidence="3" id="KW-1185">Reference proteome</keyword>
<evidence type="ECO:0000313" key="3">
    <source>
        <dbReference type="Proteomes" id="UP000613160"/>
    </source>
</evidence>
<dbReference type="Gene3D" id="3.40.250.10">
    <property type="entry name" value="Rhodanese-like domain"/>
    <property type="match status" value="1"/>
</dbReference>
<dbReference type="SUPFAM" id="SSF52821">
    <property type="entry name" value="Rhodanese/Cell cycle control phosphatase"/>
    <property type="match status" value="1"/>
</dbReference>
<dbReference type="Proteomes" id="UP000613160">
    <property type="component" value="Unassembled WGS sequence"/>
</dbReference>
<proteinExistence type="predicted"/>
<reference evidence="2" key="1">
    <citation type="journal article" date="2014" name="Int. J. Syst. Evol. Microbiol.">
        <title>Complete genome sequence of Corynebacterium casei LMG S-19264T (=DSM 44701T), isolated from a smear-ripened cheese.</title>
        <authorList>
            <consortium name="US DOE Joint Genome Institute (JGI-PGF)"/>
            <person name="Walter F."/>
            <person name="Albersmeier A."/>
            <person name="Kalinowski J."/>
            <person name="Ruckert C."/>
        </authorList>
    </citation>
    <scope>NUCLEOTIDE SEQUENCE</scope>
    <source>
        <strain evidence="2">CGMCC 1.15493</strain>
    </source>
</reference>
<organism evidence="2 3">
    <name type="scientific">Aureimonas glaciei</name>
    <dbReference type="NCBI Taxonomy" id="1776957"/>
    <lineage>
        <taxon>Bacteria</taxon>
        <taxon>Pseudomonadati</taxon>
        <taxon>Pseudomonadota</taxon>
        <taxon>Alphaproteobacteria</taxon>
        <taxon>Hyphomicrobiales</taxon>
        <taxon>Aurantimonadaceae</taxon>
        <taxon>Aureimonas</taxon>
    </lineage>
</organism>
<protein>
    <recommendedName>
        <fullName evidence="1">Rhodanese domain-containing protein</fullName>
    </recommendedName>
</protein>
<gene>
    <name evidence="2" type="ORF">GCM10011335_03350</name>
</gene>
<feature type="domain" description="Rhodanese" evidence="1">
    <location>
        <begin position="67"/>
        <end position="124"/>
    </location>
</feature>
<reference evidence="2" key="2">
    <citation type="submission" date="2020-09" db="EMBL/GenBank/DDBJ databases">
        <authorList>
            <person name="Sun Q."/>
            <person name="Zhou Y."/>
        </authorList>
    </citation>
    <scope>NUCLEOTIDE SEQUENCE</scope>
    <source>
        <strain evidence="2">CGMCC 1.15493</strain>
    </source>
</reference>
<dbReference type="PROSITE" id="PS50206">
    <property type="entry name" value="RHODANESE_3"/>
    <property type="match status" value="1"/>
</dbReference>
<sequence>MADAYAGDVTVATCWESLSQNSDSFLVDVRTRAEWTYVGFPVLPGGRMPLFQEWQSFPSMSVDPGFAETLARQISEAGGTPASAIYFLCRSGVRSIAGASALTAAGYSRCFNVLDGFEGPPDGEGHRGTSAGWKAAALPWMQR</sequence>
<evidence type="ECO:0000313" key="2">
    <source>
        <dbReference type="EMBL" id="GGD03866.1"/>
    </source>
</evidence>